<comment type="similarity">
    <text evidence="2">Belongs to the Ntn-hydrolase family.</text>
</comment>
<evidence type="ECO:0000256" key="9">
    <source>
        <dbReference type="ARBA" id="ARBA00029701"/>
    </source>
</evidence>
<evidence type="ECO:0000256" key="2">
    <source>
        <dbReference type="ARBA" id="ARBA00010872"/>
    </source>
</evidence>
<protein>
    <recommendedName>
        <fullName evidence="5">Isoaspartyl peptidase/L-asparaginase</fullName>
        <ecNumber evidence="3">3.4.19.5</ecNumber>
        <ecNumber evidence="4">3.5.1.1</ecNumber>
    </recommendedName>
    <alternativeName>
        <fullName evidence="9">Asparaginase-like protein 1</fullName>
    </alternativeName>
    <alternativeName>
        <fullName evidence="12">Beta-aspartyl-peptidase</fullName>
    </alternativeName>
    <alternativeName>
        <fullName evidence="10">Isoaspartyl dipeptidase</fullName>
    </alternativeName>
    <alternativeName>
        <fullName evidence="11">L-asparagine amidohydrolase</fullName>
    </alternativeName>
</protein>
<name>A0A8C8VJH5_9SAUR</name>
<dbReference type="GO" id="GO:0006508">
    <property type="term" value="P:proteolysis"/>
    <property type="evidence" value="ECO:0007669"/>
    <property type="project" value="UniProtKB-KW"/>
</dbReference>
<comment type="catalytic activity">
    <reaction evidence="13">
        <text>L-asparagine + H2O = L-aspartate + NH4(+)</text>
        <dbReference type="Rhea" id="RHEA:21016"/>
        <dbReference type="ChEBI" id="CHEBI:15377"/>
        <dbReference type="ChEBI" id="CHEBI:28938"/>
        <dbReference type="ChEBI" id="CHEBI:29991"/>
        <dbReference type="ChEBI" id="CHEBI:58048"/>
        <dbReference type="EC" id="3.5.1.1"/>
    </reaction>
</comment>
<evidence type="ECO:0000256" key="5">
    <source>
        <dbReference type="ARBA" id="ARBA00022280"/>
    </source>
</evidence>
<evidence type="ECO:0000256" key="15">
    <source>
        <dbReference type="PIRSR" id="PIRSR600246-2"/>
    </source>
</evidence>
<evidence type="ECO:0000256" key="10">
    <source>
        <dbReference type="ARBA" id="ARBA00029780"/>
    </source>
</evidence>
<evidence type="ECO:0000313" key="18">
    <source>
        <dbReference type="Ensembl" id="ENSPCEP00000012666.1"/>
    </source>
</evidence>
<reference evidence="18" key="1">
    <citation type="submission" date="2025-08" db="UniProtKB">
        <authorList>
            <consortium name="Ensembl"/>
        </authorList>
    </citation>
    <scope>IDENTIFICATION</scope>
</reference>
<dbReference type="Ensembl" id="ENSPCET00000013117.1">
    <property type="protein sequence ID" value="ENSPCEP00000012666.1"/>
    <property type="gene ID" value="ENSPCEG00000010071.1"/>
</dbReference>
<dbReference type="GO" id="GO:0008798">
    <property type="term" value="F:beta-aspartyl-peptidase activity"/>
    <property type="evidence" value="ECO:0007669"/>
    <property type="project" value="UniProtKB-EC"/>
</dbReference>
<dbReference type="PANTHER" id="PTHR10188">
    <property type="entry name" value="L-ASPARAGINASE"/>
    <property type="match status" value="1"/>
</dbReference>
<dbReference type="Gene3D" id="3.60.20.30">
    <property type="entry name" value="(Glycosyl)asparaginase"/>
    <property type="match status" value="1"/>
</dbReference>
<comment type="catalytic activity">
    <reaction evidence="1">
        <text>Cleavage of a beta-linked Asp residue from the N-terminus of a polypeptide.</text>
        <dbReference type="EC" id="3.4.19.5"/>
    </reaction>
</comment>
<keyword evidence="7" id="KW-0378">Hydrolase</keyword>
<evidence type="ECO:0000256" key="11">
    <source>
        <dbReference type="ARBA" id="ARBA00030414"/>
    </source>
</evidence>
<organism evidence="18 19">
    <name type="scientific">Pelusios castaneus</name>
    <name type="common">West African mud turtle</name>
    <dbReference type="NCBI Taxonomy" id="367368"/>
    <lineage>
        <taxon>Eukaryota</taxon>
        <taxon>Metazoa</taxon>
        <taxon>Chordata</taxon>
        <taxon>Craniata</taxon>
        <taxon>Vertebrata</taxon>
        <taxon>Euteleostomi</taxon>
        <taxon>Archelosauria</taxon>
        <taxon>Testudinata</taxon>
        <taxon>Testudines</taxon>
        <taxon>Pleurodira</taxon>
        <taxon>Pelomedusidae</taxon>
        <taxon>Pelusios</taxon>
    </lineage>
</organism>
<dbReference type="Pfam" id="PF01112">
    <property type="entry name" value="Asparaginase_2"/>
    <property type="match status" value="1"/>
</dbReference>
<dbReference type="FunFam" id="3.60.20.30:FF:000001">
    <property type="entry name" value="Isoaspartyl peptidase/L-asparaginase"/>
    <property type="match status" value="1"/>
</dbReference>
<feature type="region of interest" description="Disordered" evidence="17">
    <location>
        <begin position="291"/>
        <end position="315"/>
    </location>
</feature>
<accession>A0A8C8VJH5</accession>
<keyword evidence="8" id="KW-0068">Autocatalytic cleavage</keyword>
<dbReference type="GO" id="GO:0005737">
    <property type="term" value="C:cytoplasm"/>
    <property type="evidence" value="ECO:0007669"/>
    <property type="project" value="TreeGrafter"/>
</dbReference>
<evidence type="ECO:0000256" key="16">
    <source>
        <dbReference type="PIRSR" id="PIRSR600246-3"/>
    </source>
</evidence>
<feature type="binding site" evidence="15">
    <location>
        <begin position="199"/>
        <end position="202"/>
    </location>
    <ligand>
        <name>substrate</name>
    </ligand>
</feature>
<sequence>MGTKPVLVVHGGAWAIPDDLAERSILGVKNAVTNGFAVLEMGGSSMKAVEVAVQTLEDDTVFDAGHGAVLNADGYVELDAIIMNGKTLAAGAVSCIKNISNPVTFACSVLEKTPHVMLTGTGANQFAEKLGIPQVPVEELVTEHAKAEWEQYRKYKHTVKSLFNTELVHDTVGAVAIDYEGNVACATSTGGITNKMVGRVGDTPLIGSGGYADNLVGAVSATGHGESIMKVTLARLILFHMEQADTATLTCSTPGSPQAPIRRRRVAPCLWDKLLEDLILVSEQTEARLTAQQEQKDAHRRGEQGQRRVEQRLLK</sequence>
<dbReference type="InterPro" id="IPR000246">
    <property type="entry name" value="Peptidase_T2"/>
</dbReference>
<feature type="site" description="Cleavage; by autolysis" evidence="16">
    <location>
        <begin position="170"/>
        <end position="171"/>
    </location>
</feature>
<evidence type="ECO:0000256" key="7">
    <source>
        <dbReference type="ARBA" id="ARBA00022801"/>
    </source>
</evidence>
<dbReference type="SUPFAM" id="SSF56235">
    <property type="entry name" value="N-terminal nucleophile aminohydrolases (Ntn hydrolases)"/>
    <property type="match status" value="1"/>
</dbReference>
<dbReference type="EC" id="3.5.1.1" evidence="4"/>
<dbReference type="AlphaFoldDB" id="A0A8C8VJH5"/>
<dbReference type="CDD" id="cd04702">
    <property type="entry name" value="ASRGL1_like"/>
    <property type="match status" value="1"/>
</dbReference>
<evidence type="ECO:0000256" key="12">
    <source>
        <dbReference type="ARBA" id="ARBA00030667"/>
    </source>
</evidence>
<dbReference type="GO" id="GO:0033345">
    <property type="term" value="P:L-asparagine catabolic process via L-aspartate"/>
    <property type="evidence" value="ECO:0007669"/>
    <property type="project" value="TreeGrafter"/>
</dbReference>
<evidence type="ECO:0000256" key="3">
    <source>
        <dbReference type="ARBA" id="ARBA00012879"/>
    </source>
</evidence>
<keyword evidence="19" id="KW-1185">Reference proteome</keyword>
<dbReference type="PANTHER" id="PTHR10188:SF43">
    <property type="entry name" value="ASPARAGINASE (EUROFUNG)"/>
    <property type="match status" value="1"/>
</dbReference>
<evidence type="ECO:0000256" key="4">
    <source>
        <dbReference type="ARBA" id="ARBA00012920"/>
    </source>
</evidence>
<dbReference type="GO" id="GO:0004067">
    <property type="term" value="F:asparaginase activity"/>
    <property type="evidence" value="ECO:0007669"/>
    <property type="project" value="UniProtKB-EC"/>
</dbReference>
<evidence type="ECO:0000256" key="13">
    <source>
        <dbReference type="ARBA" id="ARBA00049366"/>
    </source>
</evidence>
<feature type="compositionally biased region" description="Basic and acidic residues" evidence="17">
    <location>
        <begin position="294"/>
        <end position="315"/>
    </location>
</feature>
<feature type="binding site" evidence="15">
    <location>
        <begin position="222"/>
        <end position="225"/>
    </location>
    <ligand>
        <name>substrate</name>
    </ligand>
</feature>
<evidence type="ECO:0000256" key="8">
    <source>
        <dbReference type="ARBA" id="ARBA00022813"/>
    </source>
</evidence>
<reference evidence="18" key="2">
    <citation type="submission" date="2025-09" db="UniProtKB">
        <authorList>
            <consortium name="Ensembl"/>
        </authorList>
    </citation>
    <scope>IDENTIFICATION</scope>
</reference>
<dbReference type="InterPro" id="IPR029055">
    <property type="entry name" value="Ntn_hydrolases_N"/>
</dbReference>
<keyword evidence="6" id="KW-0645">Protease</keyword>
<evidence type="ECO:0000313" key="19">
    <source>
        <dbReference type="Proteomes" id="UP000694393"/>
    </source>
</evidence>
<evidence type="ECO:0000256" key="1">
    <source>
        <dbReference type="ARBA" id="ARBA00000306"/>
    </source>
</evidence>
<proteinExistence type="inferred from homology"/>
<dbReference type="Proteomes" id="UP000694393">
    <property type="component" value="Unplaced"/>
</dbReference>
<evidence type="ECO:0000256" key="6">
    <source>
        <dbReference type="ARBA" id="ARBA00022670"/>
    </source>
</evidence>
<dbReference type="InterPro" id="IPR033844">
    <property type="entry name" value="ASRGL1_meta"/>
</dbReference>
<evidence type="ECO:0000256" key="14">
    <source>
        <dbReference type="PIRSR" id="PIRSR600246-1"/>
    </source>
</evidence>
<evidence type="ECO:0000256" key="17">
    <source>
        <dbReference type="SAM" id="MobiDB-lite"/>
    </source>
</evidence>
<dbReference type="EC" id="3.4.19.5" evidence="3"/>
<feature type="active site" description="Nucleophile" evidence="14">
    <location>
        <position position="171"/>
    </location>
</feature>